<dbReference type="EMBL" id="JSUH01000019">
    <property type="protein sequence ID" value="KHD96344.1"/>
    <property type="molecule type" value="Genomic_DNA"/>
</dbReference>
<comment type="caution">
    <text evidence="2">The sequence shown here is derived from an EMBL/GenBank/DDBJ whole genome shotgun (WGS) entry which is preliminary data.</text>
</comment>
<dbReference type="InterPro" id="IPR025669">
    <property type="entry name" value="AAA_dom"/>
</dbReference>
<organism evidence="2 3">
    <name type="scientific">Kocuria rosea subsp. polaris</name>
    <dbReference type="NCBI Taxonomy" id="136273"/>
    <lineage>
        <taxon>Bacteria</taxon>
        <taxon>Bacillati</taxon>
        <taxon>Actinomycetota</taxon>
        <taxon>Actinomycetes</taxon>
        <taxon>Micrococcales</taxon>
        <taxon>Micrococcaceae</taxon>
        <taxon>Kocuria</taxon>
    </lineage>
</organism>
<dbReference type="OrthoDB" id="3448281at2"/>
<dbReference type="GO" id="GO:0051782">
    <property type="term" value="P:negative regulation of cell division"/>
    <property type="evidence" value="ECO:0007669"/>
    <property type="project" value="TreeGrafter"/>
</dbReference>
<accession>A0A0A6VRF7</accession>
<reference evidence="2 3" key="1">
    <citation type="journal article" date="2003" name="Int. J. Syst. Evol. Microbiol.">
        <title>Kocuria polaris sp. nov., an orange-pigmented psychrophilic bacterium isolated from an Antarctic cyanobacterial mat sample.</title>
        <authorList>
            <person name="Reddy G.S."/>
            <person name="Prakash J.S."/>
            <person name="Prabahar V."/>
            <person name="Matsumoto G.I."/>
            <person name="Stackebrandt E."/>
            <person name="Shivaji S."/>
        </authorList>
    </citation>
    <scope>NUCLEOTIDE SEQUENCE [LARGE SCALE GENOMIC DNA]</scope>
    <source>
        <strain evidence="2 3">CMS 76or</strain>
    </source>
</reference>
<proteinExistence type="predicted"/>
<dbReference type="GO" id="GO:0009898">
    <property type="term" value="C:cytoplasmic side of plasma membrane"/>
    <property type="evidence" value="ECO:0007669"/>
    <property type="project" value="TreeGrafter"/>
</dbReference>
<evidence type="ECO:0000313" key="2">
    <source>
        <dbReference type="EMBL" id="KHD96344.1"/>
    </source>
</evidence>
<dbReference type="InterPro" id="IPR050625">
    <property type="entry name" value="ParA/MinD_ATPase"/>
</dbReference>
<sequence>MSRFLLVTSDVTFEQRVQTAIAGRIPGSVQTVYNAQVPDTPNELLRKVVGELPSVLLLGPGVDPSDALRLASVFDVQHPEISLVLVADADPALALAAMRSGVRDILEPQAEADVIRVLLERACHSADSRRRGLIPDPSLDAPPSRLGGRVIAVTSPKGGVGKTTVATNLAVGLGKLAPMSTVLVDLDVQFGDVAAVLNLTPEHTLTDAVTGAAAQDTMVLKAFLSVHPTSIYALCTPDSPAEADLINANQIGHMLDQLASEFQFVVVDTAPGLGEHTLAALESATDVVFISGMDVPGVRGLRKEIDVLTELQMLPGSRHIVVNMADRASGLSVQDIEATVRTPVDVVVPRSKAVTYSTNKGEPILQEASRDKAAKALNQLVSRFDPAHSSAPRKAVHRRAVLQ</sequence>
<dbReference type="GO" id="GO:0016887">
    <property type="term" value="F:ATP hydrolysis activity"/>
    <property type="evidence" value="ECO:0007669"/>
    <property type="project" value="TreeGrafter"/>
</dbReference>
<gene>
    <name evidence="2" type="ORF">GY22_16140</name>
</gene>
<name>A0A0A6VRF7_KOCRO</name>
<dbReference type="AlphaFoldDB" id="A0A0A6VRF7"/>
<dbReference type="SUPFAM" id="SSF52540">
    <property type="entry name" value="P-loop containing nucleoside triphosphate hydrolases"/>
    <property type="match status" value="1"/>
</dbReference>
<dbReference type="PANTHER" id="PTHR43384">
    <property type="entry name" value="SEPTUM SITE-DETERMINING PROTEIN MIND HOMOLOG, CHLOROPLASTIC-RELATED"/>
    <property type="match status" value="1"/>
</dbReference>
<dbReference type="PANTHER" id="PTHR43384:SF13">
    <property type="entry name" value="SLR0110 PROTEIN"/>
    <property type="match status" value="1"/>
</dbReference>
<feature type="domain" description="AAA" evidence="1">
    <location>
        <begin position="149"/>
        <end position="310"/>
    </location>
</feature>
<dbReference type="Gene3D" id="3.40.50.2300">
    <property type="match status" value="1"/>
</dbReference>
<dbReference type="Proteomes" id="UP000030466">
    <property type="component" value="Unassembled WGS sequence"/>
</dbReference>
<dbReference type="GO" id="GO:0005829">
    <property type="term" value="C:cytosol"/>
    <property type="evidence" value="ECO:0007669"/>
    <property type="project" value="TreeGrafter"/>
</dbReference>
<dbReference type="GO" id="GO:0005524">
    <property type="term" value="F:ATP binding"/>
    <property type="evidence" value="ECO:0007669"/>
    <property type="project" value="TreeGrafter"/>
</dbReference>
<keyword evidence="3" id="KW-1185">Reference proteome</keyword>
<evidence type="ECO:0000313" key="3">
    <source>
        <dbReference type="Proteomes" id="UP000030466"/>
    </source>
</evidence>
<evidence type="ECO:0000259" key="1">
    <source>
        <dbReference type="Pfam" id="PF13614"/>
    </source>
</evidence>
<dbReference type="RefSeq" id="WP_035930134.1">
    <property type="nucleotide sequence ID" value="NZ_JSUH01000019.1"/>
</dbReference>
<dbReference type="Pfam" id="PF13614">
    <property type="entry name" value="AAA_31"/>
    <property type="match status" value="1"/>
</dbReference>
<dbReference type="InterPro" id="IPR027417">
    <property type="entry name" value="P-loop_NTPase"/>
</dbReference>
<dbReference type="Gene3D" id="3.40.50.300">
    <property type="entry name" value="P-loop containing nucleotide triphosphate hydrolases"/>
    <property type="match status" value="1"/>
</dbReference>
<protein>
    <submittedName>
        <fullName evidence="2">Pilus assembly protein CpaE</fullName>
    </submittedName>
</protein>